<dbReference type="InterPro" id="IPR050570">
    <property type="entry name" value="Cell_wall_metabolism_enzyme"/>
</dbReference>
<dbReference type="EMBL" id="JAAOYO010000002">
    <property type="protein sequence ID" value="NII40886.1"/>
    <property type="molecule type" value="Genomic_DNA"/>
</dbReference>
<dbReference type="SUPFAM" id="SSF51261">
    <property type="entry name" value="Duplicated hybrid motif"/>
    <property type="match status" value="1"/>
</dbReference>
<evidence type="ECO:0000256" key="1">
    <source>
        <dbReference type="SAM" id="MobiDB-lite"/>
    </source>
</evidence>
<dbReference type="InterPro" id="IPR011055">
    <property type="entry name" value="Dup_hybrid_motif"/>
</dbReference>
<evidence type="ECO:0000259" key="2">
    <source>
        <dbReference type="Pfam" id="PF01551"/>
    </source>
</evidence>
<dbReference type="InterPro" id="IPR016047">
    <property type="entry name" value="M23ase_b-sheet_dom"/>
</dbReference>
<evidence type="ECO:0000313" key="3">
    <source>
        <dbReference type="EMBL" id="NII40886.1"/>
    </source>
</evidence>
<dbReference type="Pfam" id="PF01551">
    <property type="entry name" value="Peptidase_M23"/>
    <property type="match status" value="1"/>
</dbReference>
<accession>A0ABX0T5Z4</accession>
<reference evidence="3 4" key="1">
    <citation type="submission" date="2020-03" db="EMBL/GenBank/DDBJ databases">
        <title>Above-ground endophytic microbial communities from plants in different locations in the United States.</title>
        <authorList>
            <person name="Frank C."/>
        </authorList>
    </citation>
    <scope>NUCLEOTIDE SEQUENCE [LARGE SCALE GENOMIC DNA]</scope>
    <source>
        <strain evidence="3 4">WW7</strain>
    </source>
</reference>
<proteinExistence type="predicted"/>
<keyword evidence="3" id="KW-0378">Hydrolase</keyword>
<dbReference type="PROSITE" id="PS51318">
    <property type="entry name" value="TAT"/>
    <property type="match status" value="1"/>
</dbReference>
<organism evidence="3 4">
    <name type="scientific">Curtobacterium salicis</name>
    <dbReference type="NCBI Taxonomy" id="1779862"/>
    <lineage>
        <taxon>Bacteria</taxon>
        <taxon>Bacillati</taxon>
        <taxon>Actinomycetota</taxon>
        <taxon>Actinomycetes</taxon>
        <taxon>Micrococcales</taxon>
        <taxon>Microbacteriaceae</taxon>
        <taxon>Curtobacterium</taxon>
    </lineage>
</organism>
<keyword evidence="4" id="KW-1185">Reference proteome</keyword>
<feature type="domain" description="M23ase beta-sheet core" evidence="2">
    <location>
        <begin position="347"/>
        <end position="443"/>
    </location>
</feature>
<name>A0ABX0T5Z4_9MICO</name>
<comment type="caution">
    <text evidence="3">The sequence shown here is derived from an EMBL/GenBank/DDBJ whole genome shotgun (WGS) entry which is preliminary data.</text>
</comment>
<sequence length="454" mass="45795">MSRSVVPAPRPRSAPAGRRHLLATALAIAGLVGSLVLDAPAAQAASYPSWDDVVAARGKESAKQSQIVEIRGIITGLAAEADAAKAEAERLGAAFEAAQRKALRAAEKEQALREDADEHTEVAEASAAQAGRFAAQMARSGGADVTTSVIAGGEDARDLLYDLGALSKLSEQAERVETAATTDASVARSLTDQADRAALALQELAAAAQDRMGEAQAASDRAQAAYDEQEANKARLQAQLASLTSGRATTEAQFEKGERIRKAEEERKRRALEAALARQLQQQQAAAAAAAAANQGGGASAGAGAAAGSGTPAPGAGSGSGWVRPAGGWITSGYGVRVNPYTGAVAMHDGLDLGSGCSTAIVAASAGTVEYVGPYGGYGNYVRIDHGGGIKTAYGHIVAGGFRVAPGQQVAAGTLVALVGSTGNSTGCHLHFETHVGGGTVDPVGFMAARGVGF</sequence>
<dbReference type="PANTHER" id="PTHR21666">
    <property type="entry name" value="PEPTIDASE-RELATED"/>
    <property type="match status" value="1"/>
</dbReference>
<dbReference type="InterPro" id="IPR006311">
    <property type="entry name" value="TAT_signal"/>
</dbReference>
<dbReference type="CDD" id="cd12797">
    <property type="entry name" value="M23_peptidase"/>
    <property type="match status" value="1"/>
</dbReference>
<feature type="region of interest" description="Disordered" evidence="1">
    <location>
        <begin position="246"/>
        <end position="266"/>
    </location>
</feature>
<dbReference type="GO" id="GO:0016787">
    <property type="term" value="F:hydrolase activity"/>
    <property type="evidence" value="ECO:0007669"/>
    <property type="project" value="UniProtKB-KW"/>
</dbReference>
<gene>
    <name evidence="3" type="ORF">E9228_001522</name>
</gene>
<dbReference type="Proteomes" id="UP001318300">
    <property type="component" value="Unassembled WGS sequence"/>
</dbReference>
<feature type="region of interest" description="Disordered" evidence="1">
    <location>
        <begin position="300"/>
        <end position="319"/>
    </location>
</feature>
<protein>
    <submittedName>
        <fullName evidence="3">Murein DD-endopeptidase MepM/ murein hydrolase activator NlpD</fullName>
    </submittedName>
</protein>
<dbReference type="PANTHER" id="PTHR21666:SF270">
    <property type="entry name" value="MUREIN HYDROLASE ACTIVATOR ENVC"/>
    <property type="match status" value="1"/>
</dbReference>
<dbReference type="RefSeq" id="WP_166779952.1">
    <property type="nucleotide sequence ID" value="NZ_JAAOYO010000002.1"/>
</dbReference>
<dbReference type="Gene3D" id="2.70.70.10">
    <property type="entry name" value="Glucose Permease (Domain IIA)"/>
    <property type="match status" value="1"/>
</dbReference>
<feature type="compositionally biased region" description="Basic and acidic residues" evidence="1">
    <location>
        <begin position="253"/>
        <end position="266"/>
    </location>
</feature>
<evidence type="ECO:0000313" key="4">
    <source>
        <dbReference type="Proteomes" id="UP001318300"/>
    </source>
</evidence>